<dbReference type="CDD" id="cd00082">
    <property type="entry name" value="HisKA"/>
    <property type="match status" value="1"/>
</dbReference>
<dbReference type="InterPro" id="IPR000014">
    <property type="entry name" value="PAS"/>
</dbReference>
<proteinExistence type="predicted"/>
<comment type="subcellular location">
    <subcellularLocation>
        <location evidence="2">Cell membrane</location>
    </subcellularLocation>
</comment>
<keyword evidence="15" id="KW-1185">Reference proteome</keyword>
<evidence type="ECO:0000256" key="10">
    <source>
        <dbReference type="SAM" id="Phobius"/>
    </source>
</evidence>
<evidence type="ECO:0000256" key="4">
    <source>
        <dbReference type="ARBA" id="ARBA00022553"/>
    </source>
</evidence>
<dbReference type="GO" id="GO:0000155">
    <property type="term" value="F:phosphorelay sensor kinase activity"/>
    <property type="evidence" value="ECO:0007669"/>
    <property type="project" value="InterPro"/>
</dbReference>
<sequence>MQTLRRIHAGGRDNGALGLVALLVLTMIGFAVLNILAQRQANRQITEAAELRNDALRAKFRIADLNGWQTAYALDTVSGVPNATDDAVGQRARFLASAAAFRQDLDRMAAHPLSTAQRQQLTAAEDAFNHFMELDARIVSGYRSGVPARIAASTELVTGEELLWYERAATAVEQLAGQAQAAVDAGATAARRTNYRALTMMIVIGVACLLLAAVLAVRAGRAAVATAHRKMMLATIVDQSADATFAITLDGIITAWNSGAERIYGYTTDEVIGRSVTMLLRPERARLLHLVLAELAEGNQYHLDDAPRRRKDGSEVFVSTILWPLRDTDGVIIGGAATERDVTARKQREAEEKIAEERAARAARLESLGQLAGGVAHDFNNLLAIILNSAELLADETGDQGDQAAQDLSRIRAAAERGRELTSQLLLFAKRDTREAETIDLNTVVTDATDLLSRPIGPTITLRCQLCPATVPVSANRGHLDQILLNLVINARDAMPHGGTIDIETGITGLAEGPAQPLPAGSYAQLTIRDNGTGMSAEVKDRLFEPFFTTKPEDQGTGLGLATVYGIVADAGGTITVDSTPGAGTTFRILLPLATQQPHTFPSQPRTQQPH</sequence>
<dbReference type="Gene3D" id="1.10.287.130">
    <property type="match status" value="1"/>
</dbReference>
<evidence type="ECO:0000256" key="5">
    <source>
        <dbReference type="ARBA" id="ARBA00022679"/>
    </source>
</evidence>
<dbReference type="Proteomes" id="UP000292564">
    <property type="component" value="Unassembled WGS sequence"/>
</dbReference>
<accession>A0A4Q7ZQV3</accession>
<protein>
    <recommendedName>
        <fullName evidence="3">histidine kinase</fullName>
        <ecNumber evidence="3">2.7.13.3</ecNumber>
    </recommendedName>
</protein>
<dbReference type="PROSITE" id="PS50113">
    <property type="entry name" value="PAC"/>
    <property type="match status" value="1"/>
</dbReference>
<name>A0A4Q7ZQV3_9ACTN</name>
<dbReference type="Pfam" id="PF00512">
    <property type="entry name" value="HisKA"/>
    <property type="match status" value="1"/>
</dbReference>
<evidence type="ECO:0000256" key="3">
    <source>
        <dbReference type="ARBA" id="ARBA00012438"/>
    </source>
</evidence>
<dbReference type="InterPro" id="IPR004358">
    <property type="entry name" value="Sig_transdc_His_kin-like_C"/>
</dbReference>
<keyword evidence="6" id="KW-0547">Nucleotide-binding</keyword>
<keyword evidence="8" id="KW-0067">ATP-binding</keyword>
<evidence type="ECO:0000256" key="8">
    <source>
        <dbReference type="ARBA" id="ARBA00022840"/>
    </source>
</evidence>
<evidence type="ECO:0000256" key="7">
    <source>
        <dbReference type="ARBA" id="ARBA00022777"/>
    </source>
</evidence>
<feature type="transmembrane region" description="Helical" evidence="10">
    <location>
        <begin position="197"/>
        <end position="217"/>
    </location>
</feature>
<dbReference type="SUPFAM" id="SSF55874">
    <property type="entry name" value="ATPase domain of HSP90 chaperone/DNA topoisomerase II/histidine kinase"/>
    <property type="match status" value="1"/>
</dbReference>
<dbReference type="InterPro" id="IPR000700">
    <property type="entry name" value="PAS-assoc_C"/>
</dbReference>
<dbReference type="SMART" id="SM00091">
    <property type="entry name" value="PAS"/>
    <property type="match status" value="1"/>
</dbReference>
<evidence type="ECO:0000256" key="9">
    <source>
        <dbReference type="ARBA" id="ARBA00023012"/>
    </source>
</evidence>
<dbReference type="InterPro" id="IPR003594">
    <property type="entry name" value="HATPase_dom"/>
</dbReference>
<dbReference type="Pfam" id="PF13426">
    <property type="entry name" value="PAS_9"/>
    <property type="match status" value="1"/>
</dbReference>
<dbReference type="GO" id="GO:0005886">
    <property type="term" value="C:plasma membrane"/>
    <property type="evidence" value="ECO:0007669"/>
    <property type="project" value="UniProtKB-SubCell"/>
</dbReference>
<dbReference type="PANTHER" id="PTHR43065:SF46">
    <property type="entry name" value="C4-DICARBOXYLATE TRANSPORT SENSOR PROTEIN DCTB"/>
    <property type="match status" value="1"/>
</dbReference>
<dbReference type="EMBL" id="SHKY01000001">
    <property type="protein sequence ID" value="RZU53512.1"/>
    <property type="molecule type" value="Genomic_DNA"/>
</dbReference>
<keyword evidence="4" id="KW-0597">Phosphoprotein</keyword>
<dbReference type="SMART" id="SM00387">
    <property type="entry name" value="HATPase_c"/>
    <property type="match status" value="1"/>
</dbReference>
<evidence type="ECO:0000313" key="15">
    <source>
        <dbReference type="Proteomes" id="UP000292564"/>
    </source>
</evidence>
<organism evidence="14 15">
    <name type="scientific">Krasilnikovia cinnamomea</name>
    <dbReference type="NCBI Taxonomy" id="349313"/>
    <lineage>
        <taxon>Bacteria</taxon>
        <taxon>Bacillati</taxon>
        <taxon>Actinomycetota</taxon>
        <taxon>Actinomycetes</taxon>
        <taxon>Micromonosporales</taxon>
        <taxon>Micromonosporaceae</taxon>
        <taxon>Krasilnikovia</taxon>
    </lineage>
</organism>
<keyword evidence="7" id="KW-0418">Kinase</keyword>
<dbReference type="OrthoDB" id="9764154at2"/>
<dbReference type="Gene3D" id="3.30.565.10">
    <property type="entry name" value="Histidine kinase-like ATPase, C-terminal domain"/>
    <property type="match status" value="1"/>
</dbReference>
<evidence type="ECO:0000259" key="12">
    <source>
        <dbReference type="PROSITE" id="PS50112"/>
    </source>
</evidence>
<dbReference type="PANTHER" id="PTHR43065">
    <property type="entry name" value="SENSOR HISTIDINE KINASE"/>
    <property type="match status" value="1"/>
</dbReference>
<dbReference type="InterPro" id="IPR036097">
    <property type="entry name" value="HisK_dim/P_sf"/>
</dbReference>
<dbReference type="InterPro" id="IPR035965">
    <property type="entry name" value="PAS-like_dom_sf"/>
</dbReference>
<dbReference type="PROSITE" id="PS50112">
    <property type="entry name" value="PAS"/>
    <property type="match status" value="1"/>
</dbReference>
<dbReference type="CDD" id="cd00130">
    <property type="entry name" value="PAS"/>
    <property type="match status" value="1"/>
</dbReference>
<comment type="catalytic activity">
    <reaction evidence="1">
        <text>ATP + protein L-histidine = ADP + protein N-phospho-L-histidine.</text>
        <dbReference type="EC" id="2.7.13.3"/>
    </reaction>
</comment>
<dbReference type="SUPFAM" id="SSF55785">
    <property type="entry name" value="PYP-like sensor domain (PAS domain)"/>
    <property type="match status" value="1"/>
</dbReference>
<feature type="domain" description="Histidine kinase" evidence="11">
    <location>
        <begin position="374"/>
        <end position="595"/>
    </location>
</feature>
<dbReference type="EC" id="2.7.13.3" evidence="3"/>
<keyword evidence="10" id="KW-1133">Transmembrane helix</keyword>
<keyword evidence="9" id="KW-0902">Two-component regulatory system</keyword>
<reference evidence="14 15" key="1">
    <citation type="submission" date="2019-02" db="EMBL/GenBank/DDBJ databases">
        <title>Sequencing the genomes of 1000 actinobacteria strains.</title>
        <authorList>
            <person name="Klenk H.-P."/>
        </authorList>
    </citation>
    <scope>NUCLEOTIDE SEQUENCE [LARGE SCALE GENOMIC DNA]</scope>
    <source>
        <strain evidence="14 15">DSM 45162</strain>
    </source>
</reference>
<gene>
    <name evidence="14" type="ORF">EV385_5441</name>
</gene>
<dbReference type="InterPro" id="IPR005467">
    <property type="entry name" value="His_kinase_dom"/>
</dbReference>
<dbReference type="SMART" id="SM00388">
    <property type="entry name" value="HisKA"/>
    <property type="match status" value="1"/>
</dbReference>
<dbReference type="RefSeq" id="WP_130511993.1">
    <property type="nucleotide sequence ID" value="NZ_SHKY01000001.1"/>
</dbReference>
<evidence type="ECO:0000256" key="1">
    <source>
        <dbReference type="ARBA" id="ARBA00000085"/>
    </source>
</evidence>
<dbReference type="SUPFAM" id="SSF47384">
    <property type="entry name" value="Homodimeric domain of signal transducing histidine kinase"/>
    <property type="match status" value="1"/>
</dbReference>
<dbReference type="AlphaFoldDB" id="A0A4Q7ZQV3"/>
<feature type="domain" description="PAS" evidence="12">
    <location>
        <begin position="229"/>
        <end position="299"/>
    </location>
</feature>
<evidence type="ECO:0000259" key="11">
    <source>
        <dbReference type="PROSITE" id="PS50109"/>
    </source>
</evidence>
<comment type="caution">
    <text evidence="14">The sequence shown here is derived from an EMBL/GenBank/DDBJ whole genome shotgun (WGS) entry which is preliminary data.</text>
</comment>
<dbReference type="NCBIfam" id="TIGR00229">
    <property type="entry name" value="sensory_box"/>
    <property type="match status" value="1"/>
</dbReference>
<dbReference type="Gene3D" id="3.30.450.20">
    <property type="entry name" value="PAS domain"/>
    <property type="match status" value="1"/>
</dbReference>
<dbReference type="GO" id="GO:0005524">
    <property type="term" value="F:ATP binding"/>
    <property type="evidence" value="ECO:0007669"/>
    <property type="project" value="UniProtKB-KW"/>
</dbReference>
<dbReference type="PRINTS" id="PR00344">
    <property type="entry name" value="BCTRLSENSOR"/>
</dbReference>
<keyword evidence="10" id="KW-0812">Transmembrane</keyword>
<evidence type="ECO:0000256" key="2">
    <source>
        <dbReference type="ARBA" id="ARBA00004236"/>
    </source>
</evidence>
<evidence type="ECO:0000259" key="13">
    <source>
        <dbReference type="PROSITE" id="PS50113"/>
    </source>
</evidence>
<dbReference type="PROSITE" id="PS50109">
    <property type="entry name" value="HIS_KIN"/>
    <property type="match status" value="1"/>
</dbReference>
<dbReference type="InterPro" id="IPR036890">
    <property type="entry name" value="HATPase_C_sf"/>
</dbReference>
<dbReference type="InterPro" id="IPR003661">
    <property type="entry name" value="HisK_dim/P_dom"/>
</dbReference>
<feature type="domain" description="PAC" evidence="13">
    <location>
        <begin position="301"/>
        <end position="354"/>
    </location>
</feature>
<evidence type="ECO:0000313" key="14">
    <source>
        <dbReference type="EMBL" id="RZU53512.1"/>
    </source>
</evidence>
<feature type="transmembrane region" description="Helical" evidence="10">
    <location>
        <begin position="16"/>
        <end position="37"/>
    </location>
</feature>
<dbReference type="Pfam" id="PF02518">
    <property type="entry name" value="HATPase_c"/>
    <property type="match status" value="1"/>
</dbReference>
<keyword evidence="5" id="KW-0808">Transferase</keyword>
<keyword evidence="10" id="KW-0472">Membrane</keyword>
<evidence type="ECO:0000256" key="6">
    <source>
        <dbReference type="ARBA" id="ARBA00022741"/>
    </source>
</evidence>